<name>A0ABR1J9K7_9AGAR</name>
<evidence type="ECO:0000259" key="2">
    <source>
        <dbReference type="Pfam" id="PF09994"/>
    </source>
</evidence>
<dbReference type="PANTHER" id="PTHR33840">
    <property type="match status" value="1"/>
</dbReference>
<evidence type="ECO:0000256" key="1">
    <source>
        <dbReference type="SAM" id="MobiDB-lite"/>
    </source>
</evidence>
<dbReference type="InterPro" id="IPR018712">
    <property type="entry name" value="Tle1-like_cat"/>
</dbReference>
<sequence>MAKAEEPQQSGILHDTETETQEIKPASILHSDTNSKEVWFAGTHSDIGGGYRKNIALNNASVPLLWMENEANRAGLQLKMRDSDRGEWNWGRLVNETPTESLTPGLWYLFEDLPITSWHAHR</sequence>
<proteinExistence type="predicted"/>
<comment type="caution">
    <text evidence="3">The sequence shown here is derived from an EMBL/GenBank/DDBJ whole genome shotgun (WGS) entry which is preliminary data.</text>
</comment>
<dbReference type="EMBL" id="JBANRG010000025">
    <property type="protein sequence ID" value="KAK7454087.1"/>
    <property type="molecule type" value="Genomic_DNA"/>
</dbReference>
<dbReference type="PANTHER" id="PTHR33840:SF1">
    <property type="entry name" value="TLE1 PHOSPHOLIPASE DOMAIN-CONTAINING PROTEIN"/>
    <property type="match status" value="1"/>
</dbReference>
<dbReference type="Proteomes" id="UP001498398">
    <property type="component" value="Unassembled WGS sequence"/>
</dbReference>
<gene>
    <name evidence="3" type="ORF">VKT23_011598</name>
</gene>
<protein>
    <recommendedName>
        <fullName evidence="2">T6SS Phospholipase effector Tle1-like catalytic domain-containing protein</fullName>
    </recommendedName>
</protein>
<organism evidence="3 4">
    <name type="scientific">Marasmiellus scandens</name>
    <dbReference type="NCBI Taxonomy" id="2682957"/>
    <lineage>
        <taxon>Eukaryota</taxon>
        <taxon>Fungi</taxon>
        <taxon>Dikarya</taxon>
        <taxon>Basidiomycota</taxon>
        <taxon>Agaricomycotina</taxon>
        <taxon>Agaricomycetes</taxon>
        <taxon>Agaricomycetidae</taxon>
        <taxon>Agaricales</taxon>
        <taxon>Marasmiineae</taxon>
        <taxon>Omphalotaceae</taxon>
        <taxon>Marasmiellus</taxon>
    </lineage>
</organism>
<keyword evidence="4" id="KW-1185">Reference proteome</keyword>
<accession>A0ABR1J9K7</accession>
<feature type="region of interest" description="Disordered" evidence="1">
    <location>
        <begin position="1"/>
        <end position="30"/>
    </location>
</feature>
<evidence type="ECO:0000313" key="3">
    <source>
        <dbReference type="EMBL" id="KAK7454087.1"/>
    </source>
</evidence>
<feature type="domain" description="T6SS Phospholipase effector Tle1-like catalytic" evidence="2">
    <location>
        <begin position="22"/>
        <end position="69"/>
    </location>
</feature>
<evidence type="ECO:0000313" key="4">
    <source>
        <dbReference type="Proteomes" id="UP001498398"/>
    </source>
</evidence>
<reference evidence="3 4" key="1">
    <citation type="submission" date="2024-01" db="EMBL/GenBank/DDBJ databases">
        <title>A draft genome for the cacao thread blight pathogen Marasmiellus scandens.</title>
        <authorList>
            <person name="Baruah I.K."/>
            <person name="Leung J."/>
            <person name="Bukari Y."/>
            <person name="Amoako-Attah I."/>
            <person name="Meinhardt L.W."/>
            <person name="Bailey B.A."/>
            <person name="Cohen S.P."/>
        </authorList>
    </citation>
    <scope>NUCLEOTIDE SEQUENCE [LARGE SCALE GENOMIC DNA]</scope>
    <source>
        <strain evidence="3 4">GH-19</strain>
    </source>
</reference>
<dbReference type="Pfam" id="PF09994">
    <property type="entry name" value="T6SS_Tle1-like_cat"/>
    <property type="match status" value="1"/>
</dbReference>